<sequence>MKKTAFFFDEWCFWHSTGLYATTLPVGGWVQPPNGASHAESPETKRRLKNLMDVSGLSKQITLTGAEAAKNEDLLRIHPQKYLDQFKAISDAGGGSLGLEAPLGPGSYEIAKISAGLACAAVEKVYQGEFDNAYSLSRPPGHHCLPDQSMGFCFLANIPIAIERAKAKFGLGKVVVIDWDVHHGNGTQHIYYNRDDVFTISIHQDNCFPPNYSGDEDRGEGAGLGYNINIPLYAGCGHEAYLYAFEKIVIPAIRKFQPEMIIVASGYDANAFDPLARLMLHSDSFRSITKMTKDVAEEICDGKLVLVHEGGYAESYVPFCGLAVMEEISEIKTSVVDPAKDFIELQQPNQEFNQFQKNKIDQWVKDFSLDQPI</sequence>
<gene>
    <name evidence="3" type="ORF">QE380_000648</name>
</gene>
<protein>
    <submittedName>
        <fullName evidence="3">Acetoin utilization deacetylase AcuC-like enzyme</fullName>
    </submittedName>
</protein>
<evidence type="ECO:0000256" key="1">
    <source>
        <dbReference type="ARBA" id="ARBA00005947"/>
    </source>
</evidence>
<name>A0ABU0UT45_ACIBI</name>
<dbReference type="PRINTS" id="PR01270">
    <property type="entry name" value="HDASUPER"/>
</dbReference>
<reference evidence="3 4" key="1">
    <citation type="submission" date="2023-07" db="EMBL/GenBank/DDBJ databases">
        <title>Functional and genomic diversity of the sorghum phyllosphere microbiome.</title>
        <authorList>
            <person name="Shade A."/>
        </authorList>
    </citation>
    <scope>NUCLEOTIDE SEQUENCE [LARGE SCALE GENOMIC DNA]</scope>
    <source>
        <strain evidence="3 4">SORGH_AS_0887</strain>
    </source>
</reference>
<dbReference type="Proteomes" id="UP001233360">
    <property type="component" value="Unassembled WGS sequence"/>
</dbReference>
<keyword evidence="4" id="KW-1185">Reference proteome</keyword>
<dbReference type="PANTHER" id="PTHR10625:SF10">
    <property type="entry name" value="HISTONE DEACETYLASE HDAC1"/>
    <property type="match status" value="1"/>
</dbReference>
<comment type="caution">
    <text evidence="3">The sequence shown here is derived from an EMBL/GenBank/DDBJ whole genome shotgun (WGS) entry which is preliminary data.</text>
</comment>
<dbReference type="InterPro" id="IPR023696">
    <property type="entry name" value="Ureohydrolase_dom_sf"/>
</dbReference>
<dbReference type="InterPro" id="IPR000286">
    <property type="entry name" value="HDACs"/>
</dbReference>
<dbReference type="EMBL" id="JAUTBK010000002">
    <property type="protein sequence ID" value="MDQ1207725.1"/>
    <property type="molecule type" value="Genomic_DNA"/>
</dbReference>
<dbReference type="InterPro" id="IPR023801">
    <property type="entry name" value="His_deacetylse_dom"/>
</dbReference>
<comment type="similarity">
    <text evidence="1">Belongs to the histone deacetylase family.</text>
</comment>
<dbReference type="Pfam" id="PF00850">
    <property type="entry name" value="Hist_deacetyl"/>
    <property type="match status" value="1"/>
</dbReference>
<dbReference type="PANTHER" id="PTHR10625">
    <property type="entry name" value="HISTONE DEACETYLASE HDAC1-RELATED"/>
    <property type="match status" value="1"/>
</dbReference>
<accession>A0ABU0UT45</accession>
<evidence type="ECO:0000313" key="4">
    <source>
        <dbReference type="Proteomes" id="UP001233360"/>
    </source>
</evidence>
<dbReference type="Gene3D" id="3.40.800.20">
    <property type="entry name" value="Histone deacetylase domain"/>
    <property type="match status" value="1"/>
</dbReference>
<evidence type="ECO:0000259" key="2">
    <source>
        <dbReference type="Pfam" id="PF00850"/>
    </source>
</evidence>
<dbReference type="CDD" id="cd09996">
    <property type="entry name" value="HDAC_classII_1"/>
    <property type="match status" value="1"/>
</dbReference>
<dbReference type="RefSeq" id="WP_307002052.1">
    <property type="nucleotide sequence ID" value="NZ_JAUTBK010000002.1"/>
</dbReference>
<dbReference type="InterPro" id="IPR037138">
    <property type="entry name" value="His_deacetylse_dom_sf"/>
</dbReference>
<evidence type="ECO:0000313" key="3">
    <source>
        <dbReference type="EMBL" id="MDQ1207725.1"/>
    </source>
</evidence>
<proteinExistence type="inferred from homology"/>
<dbReference type="SUPFAM" id="SSF52768">
    <property type="entry name" value="Arginase/deacetylase"/>
    <property type="match status" value="1"/>
</dbReference>
<organism evidence="3 4">
    <name type="scientific">Acinetobacter baylyi</name>
    <dbReference type="NCBI Taxonomy" id="202950"/>
    <lineage>
        <taxon>Bacteria</taxon>
        <taxon>Pseudomonadati</taxon>
        <taxon>Pseudomonadota</taxon>
        <taxon>Gammaproteobacteria</taxon>
        <taxon>Moraxellales</taxon>
        <taxon>Moraxellaceae</taxon>
        <taxon>Acinetobacter</taxon>
    </lineage>
</organism>
<feature type="domain" description="Histone deacetylase" evidence="2">
    <location>
        <begin position="38"/>
        <end position="321"/>
    </location>
</feature>